<evidence type="ECO:0000256" key="10">
    <source>
        <dbReference type="ARBA" id="ARBA00023136"/>
    </source>
</evidence>
<evidence type="ECO:0000256" key="3">
    <source>
        <dbReference type="ARBA" id="ARBA00022538"/>
    </source>
</evidence>
<evidence type="ECO:0000259" key="13">
    <source>
        <dbReference type="Pfam" id="PF00520"/>
    </source>
</evidence>
<dbReference type="InterPro" id="IPR028325">
    <property type="entry name" value="VG_K_chnl"/>
</dbReference>
<feature type="domain" description="Ion transport" evidence="13">
    <location>
        <begin position="16"/>
        <end position="265"/>
    </location>
</feature>
<organism evidence="14 15">
    <name type="scientific">Symbiodinium natans</name>
    <dbReference type="NCBI Taxonomy" id="878477"/>
    <lineage>
        <taxon>Eukaryota</taxon>
        <taxon>Sar</taxon>
        <taxon>Alveolata</taxon>
        <taxon>Dinophyceae</taxon>
        <taxon>Suessiales</taxon>
        <taxon>Symbiodiniaceae</taxon>
        <taxon>Symbiodinium</taxon>
    </lineage>
</organism>
<evidence type="ECO:0000256" key="8">
    <source>
        <dbReference type="ARBA" id="ARBA00022989"/>
    </source>
</evidence>
<evidence type="ECO:0000256" key="2">
    <source>
        <dbReference type="ARBA" id="ARBA00022448"/>
    </source>
</evidence>
<sequence length="603" mass="68243">MVWLTMSRAVKPRLQNAIVAVTALCCFTSCLETLAFFDDCEATAAAAEDFDTGLGFTLQAADCSTYRQLLSAVSLLCLLAFLVEFLARCWCHPRPWKMFLHPTGVADVLVISGSLPITLACLGGFAVSHWQRNFAITLRLWRLAALERFVPAFGDFLEVLAGRGYQLLQVCYVLTSFWFILAAYNWYFLHSEFQVTSEDKSFACWYSNFWFAMQFTLIHMSGDYPMTEYPVKVRLVHACSLFSAWAFVTMPAAMLTSAFHDALEKRRLLASQKRNQALCKIVRLLRRIILRRRFRGVADRALAQHSKQLTSVGLARQKYPRLAWLLMFLHSDGTYLFVLGTATLFHIGVASLRTIPELEPQAIAWDVAMFPLILFFVLNFAGRGSTAFMNPTYRCSTLFFVTSYQRLLQLLAFGLYFHHLAAPNDERRLKRACAAQISFIVNFGQILGTSSLLNLVWAEIRESLIVMSFVSGTFWVLSATLWYLAEGPDQGMTDMFSTLYYTCIFLLGEWCSFDFSPVGAGLSMLYSIVGVGLNAMPMAAVQDALTNMTDSGAYHLMVERRRLIHSTSNLRSSEEADARLANYRPRRTEVEMQVIDSLDQPIF</sequence>
<feature type="transmembrane region" description="Helical" evidence="12">
    <location>
        <begin position="393"/>
        <end position="417"/>
    </location>
</feature>
<dbReference type="GO" id="GO:0005249">
    <property type="term" value="F:voltage-gated potassium channel activity"/>
    <property type="evidence" value="ECO:0007669"/>
    <property type="project" value="InterPro"/>
</dbReference>
<dbReference type="OrthoDB" id="416403at2759"/>
<reference evidence="14" key="1">
    <citation type="submission" date="2021-02" db="EMBL/GenBank/DDBJ databases">
        <authorList>
            <person name="Dougan E. K."/>
            <person name="Rhodes N."/>
            <person name="Thang M."/>
            <person name="Chan C."/>
        </authorList>
    </citation>
    <scope>NUCLEOTIDE SEQUENCE</scope>
</reference>
<evidence type="ECO:0000313" key="14">
    <source>
        <dbReference type="EMBL" id="CAE7459734.1"/>
    </source>
</evidence>
<comment type="subcellular location">
    <subcellularLocation>
        <location evidence="1">Membrane</location>
        <topology evidence="1">Multi-pass membrane protein</topology>
    </subcellularLocation>
</comment>
<evidence type="ECO:0000313" key="15">
    <source>
        <dbReference type="Proteomes" id="UP000604046"/>
    </source>
</evidence>
<keyword evidence="2" id="KW-0813">Transport</keyword>
<keyword evidence="3" id="KW-0633">Potassium transport</keyword>
<feature type="transmembrane region" description="Helical" evidence="12">
    <location>
        <begin position="167"/>
        <end position="189"/>
    </location>
</feature>
<dbReference type="EMBL" id="CAJNDS010002397">
    <property type="protein sequence ID" value="CAE7459734.1"/>
    <property type="molecule type" value="Genomic_DNA"/>
</dbReference>
<feature type="transmembrane region" description="Helical" evidence="12">
    <location>
        <begin position="464"/>
        <end position="485"/>
    </location>
</feature>
<evidence type="ECO:0000256" key="5">
    <source>
        <dbReference type="ARBA" id="ARBA00022826"/>
    </source>
</evidence>
<accession>A0A812S3R4</accession>
<dbReference type="Pfam" id="PF00520">
    <property type="entry name" value="Ion_trans"/>
    <property type="match status" value="1"/>
</dbReference>
<keyword evidence="15" id="KW-1185">Reference proteome</keyword>
<keyword evidence="5" id="KW-0631">Potassium channel</keyword>
<dbReference type="Proteomes" id="UP000604046">
    <property type="component" value="Unassembled WGS sequence"/>
</dbReference>
<feature type="transmembrane region" description="Helical" evidence="12">
    <location>
        <begin position="322"/>
        <end position="350"/>
    </location>
</feature>
<dbReference type="PANTHER" id="PTHR11537">
    <property type="entry name" value="VOLTAGE-GATED POTASSIUM CHANNEL"/>
    <property type="match status" value="1"/>
</dbReference>
<keyword evidence="11" id="KW-0407">Ion channel</keyword>
<evidence type="ECO:0000256" key="9">
    <source>
        <dbReference type="ARBA" id="ARBA00023065"/>
    </source>
</evidence>
<dbReference type="PANTHER" id="PTHR11537:SF254">
    <property type="entry name" value="POTASSIUM VOLTAGE-GATED CHANNEL PROTEIN SHAB"/>
    <property type="match status" value="1"/>
</dbReference>
<comment type="caution">
    <text evidence="14">The sequence shown here is derived from an EMBL/GenBank/DDBJ whole genome shotgun (WGS) entry which is preliminary data.</text>
</comment>
<feature type="transmembrane region" description="Helical" evidence="12">
    <location>
        <begin position="108"/>
        <end position="130"/>
    </location>
</feature>
<evidence type="ECO:0000256" key="7">
    <source>
        <dbReference type="ARBA" id="ARBA00022958"/>
    </source>
</evidence>
<protein>
    <recommendedName>
        <fullName evidence="13">Ion transport domain-containing protein</fullName>
    </recommendedName>
</protein>
<dbReference type="GO" id="GO:0001508">
    <property type="term" value="P:action potential"/>
    <property type="evidence" value="ECO:0007669"/>
    <property type="project" value="TreeGrafter"/>
</dbReference>
<feature type="transmembrane region" description="Helical" evidence="12">
    <location>
        <begin position="242"/>
        <end position="263"/>
    </location>
</feature>
<keyword evidence="9" id="KW-0406">Ion transport</keyword>
<dbReference type="InterPro" id="IPR005821">
    <property type="entry name" value="Ion_trans_dom"/>
</dbReference>
<keyword evidence="4 12" id="KW-0812">Transmembrane</keyword>
<evidence type="ECO:0000256" key="6">
    <source>
        <dbReference type="ARBA" id="ARBA00022882"/>
    </source>
</evidence>
<evidence type="ECO:0000256" key="1">
    <source>
        <dbReference type="ARBA" id="ARBA00004141"/>
    </source>
</evidence>
<keyword evidence="7" id="KW-0630">Potassium</keyword>
<feature type="transmembrane region" description="Helical" evidence="12">
    <location>
        <begin position="362"/>
        <end position="381"/>
    </location>
</feature>
<name>A0A812S3R4_9DINO</name>
<feature type="transmembrane region" description="Helical" evidence="12">
    <location>
        <begin position="201"/>
        <end position="222"/>
    </location>
</feature>
<evidence type="ECO:0000256" key="4">
    <source>
        <dbReference type="ARBA" id="ARBA00022692"/>
    </source>
</evidence>
<proteinExistence type="predicted"/>
<dbReference type="InterPro" id="IPR027359">
    <property type="entry name" value="Volt_channel_dom_sf"/>
</dbReference>
<keyword evidence="8 12" id="KW-1133">Transmembrane helix</keyword>
<evidence type="ECO:0000256" key="12">
    <source>
        <dbReference type="SAM" id="Phobius"/>
    </source>
</evidence>
<dbReference type="Gene3D" id="1.20.120.350">
    <property type="entry name" value="Voltage-gated potassium channels. Chain C"/>
    <property type="match status" value="1"/>
</dbReference>
<gene>
    <name evidence="14" type="ORF">SNAT2548_LOCUS25504</name>
</gene>
<dbReference type="AlphaFoldDB" id="A0A812S3R4"/>
<dbReference type="GO" id="GO:0008076">
    <property type="term" value="C:voltage-gated potassium channel complex"/>
    <property type="evidence" value="ECO:0007669"/>
    <property type="project" value="InterPro"/>
</dbReference>
<feature type="transmembrane region" description="Helical" evidence="12">
    <location>
        <begin position="515"/>
        <end position="536"/>
    </location>
</feature>
<keyword evidence="10 12" id="KW-0472">Membrane</keyword>
<feature type="transmembrane region" description="Helical" evidence="12">
    <location>
        <begin position="437"/>
        <end position="457"/>
    </location>
</feature>
<feature type="transmembrane region" description="Helical" evidence="12">
    <location>
        <begin position="70"/>
        <end position="87"/>
    </location>
</feature>
<keyword evidence="6" id="KW-0851">Voltage-gated channel</keyword>
<evidence type="ECO:0000256" key="11">
    <source>
        <dbReference type="ARBA" id="ARBA00023303"/>
    </source>
</evidence>